<feature type="non-terminal residue" evidence="2">
    <location>
        <position position="1"/>
    </location>
</feature>
<reference evidence="2 3" key="1">
    <citation type="submission" date="2019-01" db="EMBL/GenBank/DDBJ databases">
        <authorList>
            <person name="Sayadi A."/>
        </authorList>
    </citation>
    <scope>NUCLEOTIDE SEQUENCE [LARGE SCALE GENOMIC DNA]</scope>
</reference>
<dbReference type="OrthoDB" id="10404008at2759"/>
<sequence>TIQKSLLEYNKGNGSTPSFSSLKTGNIDPIHHSQPGSSKYSDALKKPVKNDSSVLIIKAPPEVANTKNIMDEVTTSIKPGLNTPEEILKDITTLNNFEESQKNEIKFVTKLKDGNACHIVIEVSPALRTSLLKEGNCHLTLEEGKYDFLFLVLRLNTIFQSELKSAQTFQR</sequence>
<feature type="compositionally biased region" description="Polar residues" evidence="1">
    <location>
        <begin position="12"/>
        <end position="24"/>
    </location>
</feature>
<accession>A0A653D7M3</accession>
<protein>
    <submittedName>
        <fullName evidence="2">Uncharacterized protein</fullName>
    </submittedName>
</protein>
<organism evidence="2 3">
    <name type="scientific">Callosobruchus maculatus</name>
    <name type="common">Southern cowpea weevil</name>
    <name type="synonym">Pulse bruchid</name>
    <dbReference type="NCBI Taxonomy" id="64391"/>
    <lineage>
        <taxon>Eukaryota</taxon>
        <taxon>Metazoa</taxon>
        <taxon>Ecdysozoa</taxon>
        <taxon>Arthropoda</taxon>
        <taxon>Hexapoda</taxon>
        <taxon>Insecta</taxon>
        <taxon>Pterygota</taxon>
        <taxon>Neoptera</taxon>
        <taxon>Endopterygota</taxon>
        <taxon>Coleoptera</taxon>
        <taxon>Polyphaga</taxon>
        <taxon>Cucujiformia</taxon>
        <taxon>Chrysomeloidea</taxon>
        <taxon>Chrysomelidae</taxon>
        <taxon>Bruchinae</taxon>
        <taxon>Bruchini</taxon>
        <taxon>Callosobruchus</taxon>
    </lineage>
</organism>
<evidence type="ECO:0000313" key="2">
    <source>
        <dbReference type="EMBL" id="VEN56192.1"/>
    </source>
</evidence>
<dbReference type="AlphaFoldDB" id="A0A653D7M3"/>
<feature type="region of interest" description="Disordered" evidence="1">
    <location>
        <begin position="1"/>
        <end position="43"/>
    </location>
</feature>
<evidence type="ECO:0000313" key="3">
    <source>
        <dbReference type="Proteomes" id="UP000410492"/>
    </source>
</evidence>
<name>A0A653D7M3_CALMS</name>
<dbReference type="Proteomes" id="UP000410492">
    <property type="component" value="Unassembled WGS sequence"/>
</dbReference>
<evidence type="ECO:0000256" key="1">
    <source>
        <dbReference type="SAM" id="MobiDB-lite"/>
    </source>
</evidence>
<keyword evidence="3" id="KW-1185">Reference proteome</keyword>
<proteinExistence type="predicted"/>
<dbReference type="EMBL" id="CAACVG010010615">
    <property type="protein sequence ID" value="VEN56192.1"/>
    <property type="molecule type" value="Genomic_DNA"/>
</dbReference>
<gene>
    <name evidence="2" type="ORF">CALMAC_LOCUS15155</name>
</gene>